<dbReference type="Proteomes" id="UP000003692">
    <property type="component" value="Unassembled WGS sequence"/>
</dbReference>
<dbReference type="AlphaFoldDB" id="D4FAG2"/>
<evidence type="ECO:0000313" key="1">
    <source>
        <dbReference type="EMBL" id="EFE21233.1"/>
    </source>
</evidence>
<reference evidence="1 2" key="1">
    <citation type="submission" date="2010-02" db="EMBL/GenBank/DDBJ databases">
        <authorList>
            <person name="Weinstock G."/>
            <person name="Sodergren E."/>
            <person name="Clifton S."/>
            <person name="Fulton L."/>
            <person name="Fulton B."/>
            <person name="Courtney L."/>
            <person name="Fronick C."/>
            <person name="Harrison M."/>
            <person name="Strong C."/>
            <person name="Farmer C."/>
            <person name="Delahaunty K."/>
            <person name="Markovic C."/>
            <person name="Hall O."/>
            <person name="Minx P."/>
            <person name="Tomlinson C."/>
            <person name="Mitreva M."/>
            <person name="Nelson J."/>
            <person name="Hou S."/>
            <person name="Wollam A."/>
            <person name="Pepin K.H."/>
            <person name="Johnson M."/>
            <person name="Bhonagiri V."/>
            <person name="Zhang X."/>
            <person name="Suruliraj S."/>
            <person name="Warren W."/>
            <person name="Chinwalla A."/>
            <person name="Mardis E.R."/>
            <person name="Wilson R.K."/>
        </authorList>
    </citation>
    <scope>NUCLEOTIDE SEQUENCE [LARGE SCALE GENOMIC DNA]</scope>
    <source>
        <strain evidence="1 2">ATCC 23685</strain>
    </source>
</reference>
<evidence type="ECO:0000313" key="2">
    <source>
        <dbReference type="Proteomes" id="UP000003692"/>
    </source>
</evidence>
<dbReference type="HOGENOM" id="CLU_3183075_0_0_6"/>
<gene>
    <name evidence="1" type="ORF">EDWATA_03780</name>
</gene>
<sequence length="46" mass="5377">MEGEWVRAAVACRRDAQRCDNAQTYKMYRDAQVNLFDVARRIVGRS</sequence>
<comment type="caution">
    <text evidence="1">The sequence shown here is derived from an EMBL/GenBank/DDBJ whole genome shotgun (WGS) entry which is preliminary data.</text>
</comment>
<organism evidence="1 2">
    <name type="scientific">Edwardsiella tarda ATCC 23685</name>
    <dbReference type="NCBI Taxonomy" id="500638"/>
    <lineage>
        <taxon>Bacteria</taxon>
        <taxon>Pseudomonadati</taxon>
        <taxon>Pseudomonadota</taxon>
        <taxon>Gammaproteobacteria</taxon>
        <taxon>Enterobacterales</taxon>
        <taxon>Hafniaceae</taxon>
        <taxon>Edwardsiella</taxon>
    </lineage>
</organism>
<protein>
    <submittedName>
        <fullName evidence="1">Uncharacterized protein</fullName>
    </submittedName>
</protein>
<name>D4FAG2_EDWTA</name>
<accession>D4FAG2</accession>
<proteinExistence type="predicted"/>
<dbReference type="EMBL" id="ADGK01000292">
    <property type="protein sequence ID" value="EFE21233.1"/>
    <property type="molecule type" value="Genomic_DNA"/>
</dbReference>